<dbReference type="GO" id="GO:0005737">
    <property type="term" value="C:cytoplasm"/>
    <property type="evidence" value="ECO:0007669"/>
    <property type="project" value="UniProtKB-SubCell"/>
</dbReference>
<dbReference type="GO" id="GO:0072344">
    <property type="term" value="P:rescue of stalled ribosome"/>
    <property type="evidence" value="ECO:0007669"/>
    <property type="project" value="UniProtKB-UniRule"/>
</dbReference>
<dbReference type="PROSITE" id="PS01196">
    <property type="entry name" value="PEPT_TRNA_HYDROL_2"/>
    <property type="match status" value="1"/>
</dbReference>
<protein>
    <recommendedName>
        <fullName evidence="6 7">Peptidyl-tRNA hydrolase</fullName>
        <shortName evidence="7">Pth</shortName>
        <ecNumber evidence="1 7">3.1.1.29</ecNumber>
    </recommendedName>
</protein>
<dbReference type="Pfam" id="PF01195">
    <property type="entry name" value="Pept_tRNA_hydro"/>
    <property type="match status" value="1"/>
</dbReference>
<dbReference type="GO" id="GO:0006515">
    <property type="term" value="P:protein quality control for misfolded or incompletely synthesized proteins"/>
    <property type="evidence" value="ECO:0007669"/>
    <property type="project" value="UniProtKB-UniRule"/>
</dbReference>
<accession>A0A173DY87</accession>
<evidence type="ECO:0000256" key="9">
    <source>
        <dbReference type="RuleBase" id="RU004320"/>
    </source>
</evidence>
<keyword evidence="4 7" id="KW-0694">RNA-binding</keyword>
<evidence type="ECO:0000313" key="10">
    <source>
        <dbReference type="EMBL" id="ANG65889.1"/>
    </source>
</evidence>
<dbReference type="InterPro" id="IPR036416">
    <property type="entry name" value="Pept_tRNA_hydro_sf"/>
</dbReference>
<dbReference type="CDD" id="cd00462">
    <property type="entry name" value="PTH"/>
    <property type="match status" value="1"/>
</dbReference>
<dbReference type="eggNOG" id="COG0193">
    <property type="taxonomic scope" value="Bacteria"/>
</dbReference>
<dbReference type="Gene3D" id="3.40.50.1470">
    <property type="entry name" value="Peptidyl-tRNA hydrolase"/>
    <property type="match status" value="1"/>
</dbReference>
<name>A0A173DY87_9CHLA</name>
<evidence type="ECO:0000256" key="8">
    <source>
        <dbReference type="RuleBase" id="RU000673"/>
    </source>
</evidence>
<proteinExistence type="inferred from homology"/>
<comment type="similarity">
    <text evidence="5 7 9">Belongs to the PTH family.</text>
</comment>
<feature type="site" description="Stabilizes the basic form of H active site to accept a proton" evidence="7">
    <location>
        <position position="94"/>
    </location>
</feature>
<organism evidence="10 11">
    <name type="scientific">Chlamydia gallinacea 08-1274/3</name>
    <dbReference type="NCBI Taxonomy" id="1143323"/>
    <lineage>
        <taxon>Bacteria</taxon>
        <taxon>Pseudomonadati</taxon>
        <taxon>Chlamydiota</taxon>
        <taxon>Chlamydiia</taxon>
        <taxon>Chlamydiales</taxon>
        <taxon>Chlamydiaceae</taxon>
        <taxon>Chlamydia/Chlamydophila group</taxon>
        <taxon>Chlamydia</taxon>
    </lineage>
</organism>
<feature type="active site" description="Proton acceptor" evidence="7">
    <location>
        <position position="20"/>
    </location>
</feature>
<evidence type="ECO:0000256" key="6">
    <source>
        <dbReference type="ARBA" id="ARBA00050038"/>
    </source>
</evidence>
<dbReference type="PANTHER" id="PTHR17224:SF1">
    <property type="entry name" value="PEPTIDYL-TRNA HYDROLASE"/>
    <property type="match status" value="1"/>
</dbReference>
<dbReference type="HAMAP" id="MF_00083">
    <property type="entry name" value="Pept_tRNA_hydro_bact"/>
    <property type="match status" value="1"/>
</dbReference>
<evidence type="ECO:0000256" key="1">
    <source>
        <dbReference type="ARBA" id="ARBA00013260"/>
    </source>
</evidence>
<dbReference type="Proteomes" id="UP000019147">
    <property type="component" value="Chromosome"/>
</dbReference>
<comment type="subcellular location">
    <subcellularLocation>
        <location evidence="7">Cytoplasm</location>
    </subcellularLocation>
</comment>
<evidence type="ECO:0000256" key="2">
    <source>
        <dbReference type="ARBA" id="ARBA00022555"/>
    </source>
</evidence>
<feature type="binding site" evidence="7">
    <location>
        <position position="115"/>
    </location>
    <ligand>
        <name>tRNA</name>
        <dbReference type="ChEBI" id="CHEBI:17843"/>
    </ligand>
</feature>
<dbReference type="PANTHER" id="PTHR17224">
    <property type="entry name" value="PEPTIDYL-TRNA HYDROLASE"/>
    <property type="match status" value="1"/>
</dbReference>
<reference evidence="10 11" key="1">
    <citation type="journal article" date="2014" name="Syst. Appl. Microbiol.">
        <title>Evidence for the existence of two new members of the family Chlamydiaceae and proposal of Chlamydia avium sp. nov. and Chlamydia gallinacea sp. nov.</title>
        <authorList>
            <person name="Sachse K."/>
            <person name="Laroucau K."/>
            <person name="Riege K."/>
            <person name="Wehner S."/>
            <person name="Dilcher M."/>
            <person name="Creasy H.H."/>
            <person name="Weidmann M."/>
            <person name="Myers G."/>
            <person name="Vorimore F."/>
            <person name="Vicari N."/>
            <person name="Magnino S."/>
            <person name="Liebler-Tenorio E."/>
            <person name="Ruettger A."/>
            <person name="Bavoil P.M."/>
            <person name="Hufert F.T."/>
            <person name="Rossello-Mora R."/>
            <person name="Marz M."/>
        </authorList>
    </citation>
    <scope>NUCLEOTIDE SEQUENCE [LARGE SCALE GENOMIC DNA]</scope>
    <source>
        <strain evidence="10 11">08-1274/3</strain>
    </source>
</reference>
<gene>
    <name evidence="7" type="primary">pth</name>
    <name evidence="10" type="ORF">M787_000915</name>
</gene>
<dbReference type="InterPro" id="IPR001328">
    <property type="entry name" value="Pept_tRNA_hydro"/>
</dbReference>
<evidence type="ECO:0000256" key="5">
    <source>
        <dbReference type="ARBA" id="ARBA00038063"/>
    </source>
</evidence>
<comment type="function">
    <text evidence="7">Hydrolyzes ribosome-free peptidyl-tRNAs (with 1 or more amino acids incorporated), which drop off the ribosome during protein synthesis, or as a result of ribosome stalling.</text>
</comment>
<evidence type="ECO:0000313" key="11">
    <source>
        <dbReference type="Proteomes" id="UP000019147"/>
    </source>
</evidence>
<keyword evidence="7" id="KW-0963">Cytoplasm</keyword>
<feature type="binding site" evidence="7">
    <location>
        <position position="67"/>
    </location>
    <ligand>
        <name>tRNA</name>
        <dbReference type="ChEBI" id="CHEBI:17843"/>
    </ligand>
</feature>
<dbReference type="EMBL" id="CP015840">
    <property type="protein sequence ID" value="ANG65889.1"/>
    <property type="molecule type" value="Genomic_DNA"/>
</dbReference>
<dbReference type="AlphaFoldDB" id="A0A173DY87"/>
<evidence type="ECO:0000256" key="3">
    <source>
        <dbReference type="ARBA" id="ARBA00022801"/>
    </source>
</evidence>
<dbReference type="FunFam" id="3.40.50.1470:FF:000001">
    <property type="entry name" value="Peptidyl-tRNA hydrolase"/>
    <property type="match status" value="1"/>
</dbReference>
<comment type="function">
    <text evidence="7">Catalyzes the release of premature peptidyl moieties from peptidyl-tRNA molecules trapped in stalled 50S ribosomal subunits, and thus maintains levels of free tRNAs and 50S ribosomes.</text>
</comment>
<feature type="binding site" evidence="7">
    <location>
        <position position="15"/>
    </location>
    <ligand>
        <name>tRNA</name>
        <dbReference type="ChEBI" id="CHEBI:17843"/>
    </ligand>
</feature>
<keyword evidence="3 7" id="KW-0378">Hydrolase</keyword>
<dbReference type="GeneID" id="81477864"/>
<dbReference type="GO" id="GO:0004045">
    <property type="term" value="F:peptidyl-tRNA hydrolase activity"/>
    <property type="evidence" value="ECO:0007669"/>
    <property type="project" value="UniProtKB-UniRule"/>
</dbReference>
<sequence>MTRLVVGIGNPGRQYAWTRHNLGFLCVDKLVQEFSGSQFREAPNVFSDVAQVESSYGSIIFIKPRTYVNLSGRAVRATKEYYNIEMDHIIVLADDVNLPFGGIRLRRDAGSGGHNGIKSITQNLGSNHYWQLRLGVGRPKEGNMLSDFVLGQFSMEEQLGVQSLLTEITTLFVQWCSGEEDPQKSKLL</sequence>
<dbReference type="NCBIfam" id="TIGR00447">
    <property type="entry name" value="pth"/>
    <property type="match status" value="1"/>
</dbReference>
<dbReference type="SUPFAM" id="SSF53178">
    <property type="entry name" value="Peptidyl-tRNA hydrolase-like"/>
    <property type="match status" value="1"/>
</dbReference>
<dbReference type="KEGG" id="cgz:M787_000915"/>
<dbReference type="EC" id="3.1.1.29" evidence="1 7"/>
<dbReference type="STRING" id="1143323.M787_000915"/>
<feature type="binding site" evidence="7">
    <location>
        <position position="69"/>
    </location>
    <ligand>
        <name>tRNA</name>
        <dbReference type="ChEBI" id="CHEBI:17843"/>
    </ligand>
</feature>
<comment type="subunit">
    <text evidence="7">Monomer.</text>
</comment>
<evidence type="ECO:0000256" key="4">
    <source>
        <dbReference type="ARBA" id="ARBA00022884"/>
    </source>
</evidence>
<dbReference type="RefSeq" id="WP_021828591.1">
    <property type="nucleotide sequence ID" value="NZ_CP015840.1"/>
</dbReference>
<keyword evidence="2 7" id="KW-0820">tRNA-binding</keyword>
<evidence type="ECO:0000256" key="7">
    <source>
        <dbReference type="HAMAP-Rule" id="MF_00083"/>
    </source>
</evidence>
<dbReference type="OrthoDB" id="9800507at2"/>
<dbReference type="GO" id="GO:0000049">
    <property type="term" value="F:tRNA binding"/>
    <property type="evidence" value="ECO:0007669"/>
    <property type="project" value="UniProtKB-UniRule"/>
</dbReference>
<feature type="site" description="Discriminates between blocked and unblocked aminoacyl-tRNA" evidence="7">
    <location>
        <position position="10"/>
    </location>
</feature>
<dbReference type="PROSITE" id="PS01195">
    <property type="entry name" value="PEPT_TRNA_HYDROL_1"/>
    <property type="match status" value="1"/>
</dbReference>
<comment type="catalytic activity">
    <reaction evidence="7 8">
        <text>an N-acyl-L-alpha-aminoacyl-tRNA + H2O = an N-acyl-L-amino acid + a tRNA + H(+)</text>
        <dbReference type="Rhea" id="RHEA:54448"/>
        <dbReference type="Rhea" id="RHEA-COMP:10123"/>
        <dbReference type="Rhea" id="RHEA-COMP:13883"/>
        <dbReference type="ChEBI" id="CHEBI:15377"/>
        <dbReference type="ChEBI" id="CHEBI:15378"/>
        <dbReference type="ChEBI" id="CHEBI:59874"/>
        <dbReference type="ChEBI" id="CHEBI:78442"/>
        <dbReference type="ChEBI" id="CHEBI:138191"/>
        <dbReference type="EC" id="3.1.1.29"/>
    </reaction>
</comment>
<dbReference type="InterPro" id="IPR018171">
    <property type="entry name" value="Pept_tRNA_hydro_CS"/>
</dbReference>